<accession>A0A1E3NZA8</accession>
<evidence type="ECO:0008006" key="4">
    <source>
        <dbReference type="Google" id="ProtNLM"/>
    </source>
</evidence>
<dbReference type="AlphaFoldDB" id="A0A1E3NZA8"/>
<organism evidence="2 3">
    <name type="scientific">Wickerhamomyces anomalus (strain ATCC 58044 / CBS 1984 / NCYC 433 / NRRL Y-366-8)</name>
    <name type="common">Yeast</name>
    <name type="synonym">Hansenula anomala</name>
    <dbReference type="NCBI Taxonomy" id="683960"/>
    <lineage>
        <taxon>Eukaryota</taxon>
        <taxon>Fungi</taxon>
        <taxon>Dikarya</taxon>
        <taxon>Ascomycota</taxon>
        <taxon>Saccharomycotina</taxon>
        <taxon>Saccharomycetes</taxon>
        <taxon>Phaffomycetales</taxon>
        <taxon>Wickerhamomycetaceae</taxon>
        <taxon>Wickerhamomyces</taxon>
    </lineage>
</organism>
<proteinExistence type="predicted"/>
<dbReference type="RefSeq" id="XP_019037219.1">
    <property type="nucleotide sequence ID" value="XM_019182190.1"/>
</dbReference>
<reference evidence="2 3" key="1">
    <citation type="journal article" date="2016" name="Proc. Natl. Acad. Sci. U.S.A.">
        <title>Comparative genomics of biotechnologically important yeasts.</title>
        <authorList>
            <person name="Riley R."/>
            <person name="Haridas S."/>
            <person name="Wolfe K.H."/>
            <person name="Lopes M.R."/>
            <person name="Hittinger C.T."/>
            <person name="Goeker M."/>
            <person name="Salamov A.A."/>
            <person name="Wisecaver J.H."/>
            <person name="Long T.M."/>
            <person name="Calvey C.H."/>
            <person name="Aerts A.L."/>
            <person name="Barry K.W."/>
            <person name="Choi C."/>
            <person name="Clum A."/>
            <person name="Coughlan A.Y."/>
            <person name="Deshpande S."/>
            <person name="Douglass A.P."/>
            <person name="Hanson S.J."/>
            <person name="Klenk H.-P."/>
            <person name="LaButti K.M."/>
            <person name="Lapidus A."/>
            <person name="Lindquist E.A."/>
            <person name="Lipzen A.M."/>
            <person name="Meier-Kolthoff J.P."/>
            <person name="Ohm R.A."/>
            <person name="Otillar R.P."/>
            <person name="Pangilinan J.L."/>
            <person name="Peng Y."/>
            <person name="Rokas A."/>
            <person name="Rosa C.A."/>
            <person name="Scheuner C."/>
            <person name="Sibirny A.A."/>
            <person name="Slot J.C."/>
            <person name="Stielow J.B."/>
            <person name="Sun H."/>
            <person name="Kurtzman C.P."/>
            <person name="Blackwell M."/>
            <person name="Grigoriev I.V."/>
            <person name="Jeffries T.W."/>
        </authorList>
    </citation>
    <scope>NUCLEOTIDE SEQUENCE [LARGE SCALE GENOMIC DNA]</scope>
    <source>
        <strain evidence="3">ATCC 58044 / CBS 1984 / NCYC 433 / NRRL Y-366-8</strain>
    </source>
</reference>
<evidence type="ECO:0000313" key="3">
    <source>
        <dbReference type="Proteomes" id="UP000094112"/>
    </source>
</evidence>
<dbReference type="STRING" id="683960.A0A1E3NZA8"/>
<feature type="chain" id="PRO_5009133585" description="Protein rds1" evidence="1">
    <location>
        <begin position="21"/>
        <end position="378"/>
    </location>
</feature>
<sequence>MSLKSCALLTAFAILNVVTSFPLPGNDSKDPFAPRPFTPAGGLGTDNSTIPYYHPLSDFDYQSLLLALNQEYIELDLFNYGLAKFSAEDFEAAGLNSADRELIHFMALQEVGHAELITNMLGESAPERCNYTYPFETVPEFVAFSQQLTRWGESGVYGFLNHLDSRAAATLLTNSITTEARQQFVFRQFQGLSAMPYDFIVGVPQSFAWTLLAPYITTCPAKNPTINFQNFPGLQVTNGPDALSNSTGSWPAISVVNNTLTEPGRRVEFKWENPGLPVGNVSTDPLYKTFTFVDGPPKYAAWISQLNTTYTELQDVNTDENTAWAIQPNATVFPNSNNTIVNGTVFVVLTDEQVPITPFNITQINGHVVAGPVLYQAD</sequence>
<keyword evidence="3" id="KW-1185">Reference proteome</keyword>
<dbReference type="InterPro" id="IPR039254">
    <property type="entry name" value="Rds1"/>
</dbReference>
<dbReference type="Proteomes" id="UP000094112">
    <property type="component" value="Unassembled WGS sequence"/>
</dbReference>
<protein>
    <recommendedName>
        <fullName evidence="4">Protein rds1</fullName>
    </recommendedName>
</protein>
<feature type="signal peptide" evidence="1">
    <location>
        <begin position="1"/>
        <end position="20"/>
    </location>
</feature>
<dbReference type="OrthoDB" id="2098436at2759"/>
<dbReference type="EMBL" id="KV454212">
    <property type="protein sequence ID" value="ODQ58012.1"/>
    <property type="molecule type" value="Genomic_DNA"/>
</dbReference>
<dbReference type="GeneID" id="30199436"/>
<evidence type="ECO:0000313" key="2">
    <source>
        <dbReference type="EMBL" id="ODQ58012.1"/>
    </source>
</evidence>
<dbReference type="PANTHER" id="PTHR38705:SF1">
    <property type="entry name" value="PROTEIN RDS1"/>
    <property type="match status" value="1"/>
</dbReference>
<dbReference type="Pfam" id="PF13668">
    <property type="entry name" value="Ferritin_2"/>
    <property type="match status" value="1"/>
</dbReference>
<name>A0A1E3NZA8_WICAA</name>
<dbReference type="PANTHER" id="PTHR38705">
    <property type="entry name" value="PROTEIN RDS1"/>
    <property type="match status" value="1"/>
</dbReference>
<gene>
    <name evidence="2" type="ORF">WICANDRAFT_34481</name>
</gene>
<evidence type="ECO:0000256" key="1">
    <source>
        <dbReference type="SAM" id="SignalP"/>
    </source>
</evidence>
<keyword evidence="1" id="KW-0732">Signal</keyword>